<dbReference type="EMBL" id="LCAO01000007">
    <property type="protein sequence ID" value="KKR91807.1"/>
    <property type="molecule type" value="Genomic_DNA"/>
</dbReference>
<dbReference type="InterPro" id="IPR038573">
    <property type="entry name" value="BrnT_sf"/>
</dbReference>
<dbReference type="Gene3D" id="3.10.450.530">
    <property type="entry name" value="Ribonuclease toxin, BrnT, of type II toxin-antitoxin system"/>
    <property type="match status" value="1"/>
</dbReference>
<dbReference type="AlphaFoldDB" id="A0A0G0XV78"/>
<proteinExistence type="predicted"/>
<evidence type="ECO:0000313" key="2">
    <source>
        <dbReference type="Proteomes" id="UP000034676"/>
    </source>
</evidence>
<accession>A0A0G0XV78</accession>
<name>A0A0G0XV78_9BACT</name>
<dbReference type="Proteomes" id="UP000034676">
    <property type="component" value="Unassembled WGS sequence"/>
</dbReference>
<sequence length="96" mass="11578">MTRIKVKKLIWDEYNREHIKRHEVSVKEIEEIRKNYLAHKKGKKGRYLMIGRSGSRILSVVINRKETGIYYPVTAYDADKPERRILYEKESKQKEI</sequence>
<comment type="caution">
    <text evidence="1">The sequence shown here is derived from an EMBL/GenBank/DDBJ whole genome shotgun (WGS) entry which is preliminary data.</text>
</comment>
<protein>
    <recommendedName>
        <fullName evidence="3">DUF4258 domain-containing protein</fullName>
    </recommendedName>
</protein>
<evidence type="ECO:0008006" key="3">
    <source>
        <dbReference type="Google" id="ProtNLM"/>
    </source>
</evidence>
<organism evidence="1 2">
    <name type="scientific">Candidatus Woesebacteria bacterium GW2011_GWA1_41_13b</name>
    <dbReference type="NCBI Taxonomy" id="1618555"/>
    <lineage>
        <taxon>Bacteria</taxon>
        <taxon>Candidatus Woeseibacteriota</taxon>
    </lineage>
</organism>
<reference evidence="1 2" key="1">
    <citation type="journal article" date="2015" name="Nature">
        <title>rRNA introns, odd ribosomes, and small enigmatic genomes across a large radiation of phyla.</title>
        <authorList>
            <person name="Brown C.T."/>
            <person name="Hug L.A."/>
            <person name="Thomas B.C."/>
            <person name="Sharon I."/>
            <person name="Castelle C.J."/>
            <person name="Singh A."/>
            <person name="Wilkins M.J."/>
            <person name="Williams K.H."/>
            <person name="Banfield J.F."/>
        </authorList>
    </citation>
    <scope>NUCLEOTIDE SEQUENCE [LARGE SCALE GENOMIC DNA]</scope>
</reference>
<gene>
    <name evidence="1" type="ORF">UU42_C0007G0024</name>
</gene>
<evidence type="ECO:0000313" key="1">
    <source>
        <dbReference type="EMBL" id="KKR91807.1"/>
    </source>
</evidence>